<dbReference type="RefSeq" id="WP_012926850.1">
    <property type="nucleotide sequence ID" value="NC_013730.1"/>
</dbReference>
<protein>
    <submittedName>
        <fullName evidence="1">Uncharacterized protein</fullName>
    </submittedName>
</protein>
<reference evidence="1 2" key="1">
    <citation type="journal article" date="2010" name="Stand. Genomic Sci.">
        <title>Complete genome sequence of Spirosoma linguale type strain (1).</title>
        <authorList>
            <person name="Lail K."/>
            <person name="Sikorski J."/>
            <person name="Saunders E."/>
            <person name="Lapidus A."/>
            <person name="Glavina Del Rio T."/>
            <person name="Copeland A."/>
            <person name="Tice H."/>
            <person name="Cheng J.-F."/>
            <person name="Lucas S."/>
            <person name="Nolan M."/>
            <person name="Bruce D."/>
            <person name="Goodwin L."/>
            <person name="Pitluck S."/>
            <person name="Ivanova N."/>
            <person name="Mavromatis K."/>
            <person name="Ovchinnikova G."/>
            <person name="Pati A."/>
            <person name="Chen A."/>
            <person name="Palaniappan K."/>
            <person name="Land M."/>
            <person name="Hauser L."/>
            <person name="Chang Y.-J."/>
            <person name="Jeffries C.D."/>
            <person name="Chain P."/>
            <person name="Brettin T."/>
            <person name="Detter J.C."/>
            <person name="Schuetze A."/>
            <person name="Rohde M."/>
            <person name="Tindall B.J."/>
            <person name="Goeker M."/>
            <person name="Bristow J."/>
            <person name="Eisen J.A."/>
            <person name="Markowitz V."/>
            <person name="Hugenholtz P."/>
            <person name="Kyrpides N.C."/>
            <person name="Klenk H.-P."/>
            <person name="Chen F."/>
        </authorList>
    </citation>
    <scope>NUCLEOTIDE SEQUENCE [LARGE SCALE GENOMIC DNA]</scope>
    <source>
        <strain evidence="2">ATCC 33905 / DSM 74 / LMG 10896 / Claus 1</strain>
    </source>
</reference>
<dbReference type="Proteomes" id="UP000002028">
    <property type="component" value="Chromosome"/>
</dbReference>
<dbReference type="KEGG" id="sli:Slin_2293"/>
<evidence type="ECO:0000313" key="1">
    <source>
        <dbReference type="EMBL" id="ADB38314.1"/>
    </source>
</evidence>
<dbReference type="HOGENOM" id="CLU_166189_0_0_10"/>
<sequence>MLFEFSTINKHTQIRNYSWWFTNLEFAFDAVSLLTLKGNQIIKIELVDDDQRTQLPPEAFDGRSMSNHLKSLESEWVELLNVSINMP</sequence>
<dbReference type="eggNOG" id="ENOG502ZSRW">
    <property type="taxonomic scope" value="Bacteria"/>
</dbReference>
<accession>D2QER2</accession>
<dbReference type="AlphaFoldDB" id="D2QER2"/>
<keyword evidence="2" id="KW-1185">Reference proteome</keyword>
<proteinExistence type="predicted"/>
<dbReference type="EMBL" id="CP001769">
    <property type="protein sequence ID" value="ADB38314.1"/>
    <property type="molecule type" value="Genomic_DNA"/>
</dbReference>
<evidence type="ECO:0000313" key="2">
    <source>
        <dbReference type="Proteomes" id="UP000002028"/>
    </source>
</evidence>
<gene>
    <name evidence="1" type="ordered locus">Slin_2293</name>
</gene>
<name>D2QER2_SPILD</name>
<organism evidence="1 2">
    <name type="scientific">Spirosoma linguale (strain ATCC 33905 / DSM 74 / LMG 10896 / Claus 1)</name>
    <dbReference type="NCBI Taxonomy" id="504472"/>
    <lineage>
        <taxon>Bacteria</taxon>
        <taxon>Pseudomonadati</taxon>
        <taxon>Bacteroidota</taxon>
        <taxon>Cytophagia</taxon>
        <taxon>Cytophagales</taxon>
        <taxon>Cytophagaceae</taxon>
        <taxon>Spirosoma</taxon>
    </lineage>
</organism>